<proteinExistence type="predicted"/>
<accession>A0ACB6ZQS0</accession>
<feature type="non-terminal residue" evidence="1">
    <location>
        <position position="336"/>
    </location>
</feature>
<organism evidence="1 2">
    <name type="scientific">Thelephora ganbajun</name>
    <name type="common">Ganba fungus</name>
    <dbReference type="NCBI Taxonomy" id="370292"/>
    <lineage>
        <taxon>Eukaryota</taxon>
        <taxon>Fungi</taxon>
        <taxon>Dikarya</taxon>
        <taxon>Basidiomycota</taxon>
        <taxon>Agaricomycotina</taxon>
        <taxon>Agaricomycetes</taxon>
        <taxon>Thelephorales</taxon>
        <taxon>Thelephoraceae</taxon>
        <taxon>Thelephora</taxon>
    </lineage>
</organism>
<evidence type="ECO:0000313" key="1">
    <source>
        <dbReference type="EMBL" id="KAF9651793.1"/>
    </source>
</evidence>
<evidence type="ECO:0000313" key="2">
    <source>
        <dbReference type="Proteomes" id="UP000886501"/>
    </source>
</evidence>
<comment type="caution">
    <text evidence="1">The sequence shown here is derived from an EMBL/GenBank/DDBJ whole genome shotgun (WGS) entry which is preliminary data.</text>
</comment>
<reference evidence="1" key="1">
    <citation type="submission" date="2019-10" db="EMBL/GenBank/DDBJ databases">
        <authorList>
            <consortium name="DOE Joint Genome Institute"/>
            <person name="Kuo A."/>
            <person name="Miyauchi S."/>
            <person name="Kiss E."/>
            <person name="Drula E."/>
            <person name="Kohler A."/>
            <person name="Sanchez-Garcia M."/>
            <person name="Andreopoulos B."/>
            <person name="Barry K.W."/>
            <person name="Bonito G."/>
            <person name="Buee M."/>
            <person name="Carver A."/>
            <person name="Chen C."/>
            <person name="Cichocki N."/>
            <person name="Clum A."/>
            <person name="Culley D."/>
            <person name="Crous P.W."/>
            <person name="Fauchery L."/>
            <person name="Girlanda M."/>
            <person name="Hayes R."/>
            <person name="Keri Z."/>
            <person name="Labutti K."/>
            <person name="Lipzen A."/>
            <person name="Lombard V."/>
            <person name="Magnuson J."/>
            <person name="Maillard F."/>
            <person name="Morin E."/>
            <person name="Murat C."/>
            <person name="Nolan M."/>
            <person name="Ohm R."/>
            <person name="Pangilinan J."/>
            <person name="Pereira M."/>
            <person name="Perotto S."/>
            <person name="Peter M."/>
            <person name="Riley R."/>
            <person name="Sitrit Y."/>
            <person name="Stielow B."/>
            <person name="Szollosi G."/>
            <person name="Zifcakova L."/>
            <person name="Stursova M."/>
            <person name="Spatafora J.W."/>
            <person name="Tedersoo L."/>
            <person name="Vaario L.-M."/>
            <person name="Yamada A."/>
            <person name="Yan M."/>
            <person name="Wang P."/>
            <person name="Xu J."/>
            <person name="Bruns T."/>
            <person name="Baldrian P."/>
            <person name="Vilgalys R."/>
            <person name="Henrissat B."/>
            <person name="Grigoriev I.V."/>
            <person name="Hibbett D."/>
            <person name="Nagy L.G."/>
            <person name="Martin F.M."/>
        </authorList>
    </citation>
    <scope>NUCLEOTIDE SEQUENCE</scope>
    <source>
        <strain evidence="1">P2</strain>
    </source>
</reference>
<protein>
    <submittedName>
        <fullName evidence="1">Uncharacterized protein</fullName>
    </submittedName>
</protein>
<reference evidence="1" key="2">
    <citation type="journal article" date="2020" name="Nat. Commun.">
        <title>Large-scale genome sequencing of mycorrhizal fungi provides insights into the early evolution of symbiotic traits.</title>
        <authorList>
            <person name="Miyauchi S."/>
            <person name="Kiss E."/>
            <person name="Kuo A."/>
            <person name="Drula E."/>
            <person name="Kohler A."/>
            <person name="Sanchez-Garcia M."/>
            <person name="Morin E."/>
            <person name="Andreopoulos B."/>
            <person name="Barry K.W."/>
            <person name="Bonito G."/>
            <person name="Buee M."/>
            <person name="Carver A."/>
            <person name="Chen C."/>
            <person name="Cichocki N."/>
            <person name="Clum A."/>
            <person name="Culley D."/>
            <person name="Crous P.W."/>
            <person name="Fauchery L."/>
            <person name="Girlanda M."/>
            <person name="Hayes R.D."/>
            <person name="Keri Z."/>
            <person name="LaButti K."/>
            <person name="Lipzen A."/>
            <person name="Lombard V."/>
            <person name="Magnuson J."/>
            <person name="Maillard F."/>
            <person name="Murat C."/>
            <person name="Nolan M."/>
            <person name="Ohm R.A."/>
            <person name="Pangilinan J."/>
            <person name="Pereira M.F."/>
            <person name="Perotto S."/>
            <person name="Peter M."/>
            <person name="Pfister S."/>
            <person name="Riley R."/>
            <person name="Sitrit Y."/>
            <person name="Stielow J.B."/>
            <person name="Szollosi G."/>
            <person name="Zifcakova L."/>
            <person name="Stursova M."/>
            <person name="Spatafora J.W."/>
            <person name="Tedersoo L."/>
            <person name="Vaario L.M."/>
            <person name="Yamada A."/>
            <person name="Yan M."/>
            <person name="Wang P."/>
            <person name="Xu J."/>
            <person name="Bruns T."/>
            <person name="Baldrian P."/>
            <person name="Vilgalys R."/>
            <person name="Dunand C."/>
            <person name="Henrissat B."/>
            <person name="Grigoriev I.V."/>
            <person name="Hibbett D."/>
            <person name="Nagy L.G."/>
            <person name="Martin F.M."/>
        </authorList>
    </citation>
    <scope>NUCLEOTIDE SEQUENCE</scope>
    <source>
        <strain evidence="1">P2</strain>
    </source>
</reference>
<sequence length="336" mass="35707">MPLEATMMVIDNSEYMRNGDYLPTRFGAQADAVTTVFRTKIDSNPENTVGVMTMAGKGPEVLVTHTKELGQILQAVHSTSDKIGGQADITTAIAVAQLALKHRQNKNLRQRIIVFVGSPLTGQAADESSMVKLAKKLKKNNVAVDFIAFGDGIEEGPINVLRTFSETTSSADNSHYIAVHPGQLLLSDALLSSAVLAADRGLPDELMGEAGPSGQSEGTAANQFEFGVDPSLDPELAMALRMSMEEEQARQAAAVQSTTAPAPEPSTPKAAVPAPAPETVPAEPTDEEEAAMLREALAMSEADDVPMEEGGGDDDDEEEAIQRAIAMSMQKEDKEE</sequence>
<keyword evidence="2" id="KW-1185">Reference proteome</keyword>
<dbReference type="Proteomes" id="UP000886501">
    <property type="component" value="Unassembled WGS sequence"/>
</dbReference>
<gene>
    <name evidence="1" type="ORF">BDM02DRAFT_3082101</name>
</gene>
<dbReference type="EMBL" id="MU117973">
    <property type="protein sequence ID" value="KAF9651793.1"/>
    <property type="molecule type" value="Genomic_DNA"/>
</dbReference>
<name>A0ACB6ZQS0_THEGA</name>